<dbReference type="Proteomes" id="UP001140234">
    <property type="component" value="Unassembled WGS sequence"/>
</dbReference>
<protein>
    <submittedName>
        <fullName evidence="1">CDP-diacylglycerol-serine O-phosphatidyltransferase</fullName>
        <ecNumber evidence="1">2.7.8.8</ecNumber>
    </submittedName>
</protein>
<keyword evidence="2" id="KW-1185">Reference proteome</keyword>
<keyword evidence="1" id="KW-0808">Transferase</keyword>
<dbReference type="EC" id="2.7.8.8" evidence="1"/>
<gene>
    <name evidence="1" type="primary">CHO1</name>
    <name evidence="1" type="ORF">IWQ57_004087</name>
</gene>
<name>A0ACC1JTZ6_9FUNG</name>
<evidence type="ECO:0000313" key="2">
    <source>
        <dbReference type="Proteomes" id="UP001140234"/>
    </source>
</evidence>
<proteinExistence type="predicted"/>
<reference evidence="1" key="1">
    <citation type="submission" date="2022-07" db="EMBL/GenBank/DDBJ databases">
        <title>Phylogenomic reconstructions and comparative analyses of Kickxellomycotina fungi.</title>
        <authorList>
            <person name="Reynolds N.K."/>
            <person name="Stajich J.E."/>
            <person name="Barry K."/>
            <person name="Grigoriev I.V."/>
            <person name="Crous P."/>
            <person name="Smith M.E."/>
        </authorList>
    </citation>
    <scope>NUCLEOTIDE SEQUENCE</scope>
    <source>
        <strain evidence="1">CBS 109366</strain>
    </source>
</reference>
<sequence>MRDSALTCLPLRFLSNFFLLPAFSSHSAARMPPSPKKGGRRPAAAALPARFSMVREFQLADFVTLGNGVCGCLSLMFAMKALLTQSTDFLFSAFWCIPAGVVFDFLDGRIARWRRSTSLLGQELDSLADFCSFGIAPAVLGFACGFQKMLDLVVLTYFVCCGLARLARFNATVASLPTDGNGKVKYFEGTPIPTTLVIVGVLAYGVYHGKFWRFANPVFRHEGPFAAFGSAFTPEYVWGGEVAVLPGYELHPLVLMYAVSGTLMISRRLRIPKL</sequence>
<dbReference type="EMBL" id="JANBUJ010001508">
    <property type="protein sequence ID" value="KAJ2767119.1"/>
    <property type="molecule type" value="Genomic_DNA"/>
</dbReference>
<comment type="caution">
    <text evidence="1">The sequence shown here is derived from an EMBL/GenBank/DDBJ whole genome shotgun (WGS) entry which is preliminary data.</text>
</comment>
<evidence type="ECO:0000313" key="1">
    <source>
        <dbReference type="EMBL" id="KAJ2767119.1"/>
    </source>
</evidence>
<accession>A0ACC1JTZ6</accession>
<organism evidence="1 2">
    <name type="scientific">Coemansia nantahalensis</name>
    <dbReference type="NCBI Taxonomy" id="2789366"/>
    <lineage>
        <taxon>Eukaryota</taxon>
        <taxon>Fungi</taxon>
        <taxon>Fungi incertae sedis</taxon>
        <taxon>Zoopagomycota</taxon>
        <taxon>Kickxellomycotina</taxon>
        <taxon>Kickxellomycetes</taxon>
        <taxon>Kickxellales</taxon>
        <taxon>Kickxellaceae</taxon>
        <taxon>Coemansia</taxon>
    </lineage>
</organism>